<accession>A0A0D9ZXU2</accession>
<protein>
    <submittedName>
        <fullName evidence="2">Uncharacterized protein</fullName>
    </submittedName>
</protein>
<evidence type="ECO:0000313" key="2">
    <source>
        <dbReference type="EnsemblPlants" id="OGLUM05G13530.1"/>
    </source>
</evidence>
<reference evidence="2" key="1">
    <citation type="submission" date="2015-04" db="UniProtKB">
        <authorList>
            <consortium name="EnsemblPlants"/>
        </authorList>
    </citation>
    <scope>IDENTIFICATION</scope>
</reference>
<evidence type="ECO:0000256" key="1">
    <source>
        <dbReference type="SAM" id="MobiDB-lite"/>
    </source>
</evidence>
<keyword evidence="3" id="KW-1185">Reference proteome</keyword>
<dbReference type="EnsemblPlants" id="OGLUM05G13530.1">
    <property type="protein sequence ID" value="OGLUM05G13530.1"/>
    <property type="gene ID" value="OGLUM05G13530"/>
</dbReference>
<feature type="region of interest" description="Disordered" evidence="1">
    <location>
        <begin position="78"/>
        <end position="101"/>
    </location>
</feature>
<feature type="region of interest" description="Disordered" evidence="1">
    <location>
        <begin position="1"/>
        <end position="22"/>
    </location>
</feature>
<proteinExistence type="predicted"/>
<name>A0A0D9ZXU2_9ORYZ</name>
<evidence type="ECO:0000313" key="3">
    <source>
        <dbReference type="Proteomes" id="UP000026961"/>
    </source>
</evidence>
<dbReference type="HOGENOM" id="CLU_2088605_0_0_1"/>
<dbReference type="Gramene" id="OGLUM05G13530.1">
    <property type="protein sequence ID" value="OGLUM05G13530.1"/>
    <property type="gene ID" value="OGLUM05G13530"/>
</dbReference>
<reference evidence="2" key="2">
    <citation type="submission" date="2018-05" db="EMBL/GenBank/DDBJ databases">
        <title>OgluRS3 (Oryza glumaepatula Reference Sequence Version 3).</title>
        <authorList>
            <person name="Zhang J."/>
            <person name="Kudrna D."/>
            <person name="Lee S."/>
            <person name="Talag J."/>
            <person name="Welchert J."/>
            <person name="Wing R.A."/>
        </authorList>
    </citation>
    <scope>NUCLEOTIDE SEQUENCE [LARGE SCALE GENOMIC DNA]</scope>
</reference>
<feature type="compositionally biased region" description="Low complexity" evidence="1">
    <location>
        <begin position="79"/>
        <end position="88"/>
    </location>
</feature>
<dbReference type="AlphaFoldDB" id="A0A0D9ZXU2"/>
<sequence>MHRHARARACSEPERAARGRRHSLRTYVSRSGGLATTRVAEARARTEPSASPRDTYVAGALIPPRSTAPSVAAYKKDSAAASSIPISSSRRRHTHTNTSHPSDLFIDQFAAYVRLAN</sequence>
<organism evidence="2">
    <name type="scientific">Oryza glumipatula</name>
    <dbReference type="NCBI Taxonomy" id="40148"/>
    <lineage>
        <taxon>Eukaryota</taxon>
        <taxon>Viridiplantae</taxon>
        <taxon>Streptophyta</taxon>
        <taxon>Embryophyta</taxon>
        <taxon>Tracheophyta</taxon>
        <taxon>Spermatophyta</taxon>
        <taxon>Magnoliopsida</taxon>
        <taxon>Liliopsida</taxon>
        <taxon>Poales</taxon>
        <taxon>Poaceae</taxon>
        <taxon>BOP clade</taxon>
        <taxon>Oryzoideae</taxon>
        <taxon>Oryzeae</taxon>
        <taxon>Oryzinae</taxon>
        <taxon>Oryza</taxon>
    </lineage>
</organism>
<dbReference type="Proteomes" id="UP000026961">
    <property type="component" value="Chromosome 5"/>
</dbReference>